<name>A0A674IWK5_9SAUR</name>
<protein>
    <submittedName>
        <fullName evidence="2">Uncharacterized protein</fullName>
    </submittedName>
</protein>
<keyword evidence="1" id="KW-0812">Transmembrane</keyword>
<reference evidence="2" key="2">
    <citation type="submission" date="2025-09" db="UniProtKB">
        <authorList>
            <consortium name="Ensembl"/>
        </authorList>
    </citation>
    <scope>IDENTIFICATION</scope>
</reference>
<sequence length="82" mass="8710">LKGTSFFLGGILIVLLRQPLLGMLLEIYVLAFADSFARVIVFGFLGALGNIPLLSKVSKALGLGFMQSQRALVLQGTGGRSQ</sequence>
<evidence type="ECO:0000256" key="1">
    <source>
        <dbReference type="SAM" id="Phobius"/>
    </source>
</evidence>
<organism evidence="2 3">
    <name type="scientific">Terrapene triunguis</name>
    <name type="common">Three-toed box turtle</name>
    <dbReference type="NCBI Taxonomy" id="2587831"/>
    <lineage>
        <taxon>Eukaryota</taxon>
        <taxon>Metazoa</taxon>
        <taxon>Chordata</taxon>
        <taxon>Craniata</taxon>
        <taxon>Vertebrata</taxon>
        <taxon>Euteleostomi</taxon>
        <taxon>Archelosauria</taxon>
        <taxon>Testudinata</taxon>
        <taxon>Testudines</taxon>
        <taxon>Cryptodira</taxon>
        <taxon>Durocryptodira</taxon>
        <taxon>Testudinoidea</taxon>
        <taxon>Emydidae</taxon>
        <taxon>Terrapene</taxon>
    </lineage>
</organism>
<dbReference type="Ensembl" id="ENSTMTT00000012490.1">
    <property type="protein sequence ID" value="ENSTMTP00000012072.1"/>
    <property type="gene ID" value="ENSTMTG00000008748.1"/>
</dbReference>
<accession>A0A674IWK5</accession>
<reference evidence="2" key="1">
    <citation type="submission" date="2025-08" db="UniProtKB">
        <authorList>
            <consortium name="Ensembl"/>
        </authorList>
    </citation>
    <scope>IDENTIFICATION</scope>
</reference>
<dbReference type="InParanoid" id="A0A674IWK5"/>
<dbReference type="AlphaFoldDB" id="A0A674IWK5"/>
<feature type="transmembrane region" description="Helical" evidence="1">
    <location>
        <begin position="7"/>
        <end position="30"/>
    </location>
</feature>
<keyword evidence="1" id="KW-1133">Transmembrane helix</keyword>
<dbReference type="Proteomes" id="UP000472274">
    <property type="component" value="Unplaced"/>
</dbReference>
<dbReference type="GeneTree" id="ENSGT01050000246834"/>
<evidence type="ECO:0000313" key="3">
    <source>
        <dbReference type="Proteomes" id="UP000472274"/>
    </source>
</evidence>
<proteinExistence type="predicted"/>
<keyword evidence="1" id="KW-0472">Membrane</keyword>
<keyword evidence="3" id="KW-1185">Reference proteome</keyword>
<evidence type="ECO:0000313" key="2">
    <source>
        <dbReference type="Ensembl" id="ENSTMTP00000012072.1"/>
    </source>
</evidence>
<feature type="transmembrane region" description="Helical" evidence="1">
    <location>
        <begin position="36"/>
        <end position="54"/>
    </location>
</feature>